<dbReference type="EMBL" id="UINC01000559">
    <property type="protein sequence ID" value="SUZ57481.1"/>
    <property type="molecule type" value="Genomic_DNA"/>
</dbReference>
<dbReference type="PANTHER" id="PTHR38436">
    <property type="entry name" value="POLYKETIDE CYCLASE SNOAL-LIKE DOMAIN"/>
    <property type="match status" value="1"/>
</dbReference>
<protein>
    <recommendedName>
        <fullName evidence="2">SnoaL-like domain-containing protein</fullName>
    </recommendedName>
</protein>
<sequence>MTVTNKDTARRAIEELDRRHEPAEEFYTKDSMTYMLNNPPFDIHTYKTVHAPTFFSAFPDLIHNIENVMEERDTVMLDIVCTGTHKGSFMGIEATHRQVSYRSVIFYDFVDGKISRTRGVYDQMGLLEQIGAKFVPSG</sequence>
<dbReference type="SUPFAM" id="SSF54427">
    <property type="entry name" value="NTF2-like"/>
    <property type="match status" value="1"/>
</dbReference>
<evidence type="ECO:0000313" key="1">
    <source>
        <dbReference type="EMBL" id="SUZ57481.1"/>
    </source>
</evidence>
<dbReference type="Pfam" id="PF07366">
    <property type="entry name" value="SnoaL"/>
    <property type="match status" value="1"/>
</dbReference>
<dbReference type="PANTHER" id="PTHR38436:SF1">
    <property type="entry name" value="ESTER CYCLASE"/>
    <property type="match status" value="1"/>
</dbReference>
<organism evidence="1">
    <name type="scientific">marine metagenome</name>
    <dbReference type="NCBI Taxonomy" id="408172"/>
    <lineage>
        <taxon>unclassified sequences</taxon>
        <taxon>metagenomes</taxon>
        <taxon>ecological metagenomes</taxon>
    </lineage>
</organism>
<reference evidence="1" key="1">
    <citation type="submission" date="2018-05" db="EMBL/GenBank/DDBJ databases">
        <authorList>
            <person name="Lanie J.A."/>
            <person name="Ng W.-L."/>
            <person name="Kazmierczak K.M."/>
            <person name="Andrzejewski T.M."/>
            <person name="Davidsen T.M."/>
            <person name="Wayne K.J."/>
            <person name="Tettelin H."/>
            <person name="Glass J.I."/>
            <person name="Rusch D."/>
            <person name="Podicherti R."/>
            <person name="Tsui H.-C.T."/>
            <person name="Winkler M.E."/>
        </authorList>
    </citation>
    <scope>NUCLEOTIDE SEQUENCE</scope>
</reference>
<proteinExistence type="predicted"/>
<dbReference type="InterPro" id="IPR032710">
    <property type="entry name" value="NTF2-like_dom_sf"/>
</dbReference>
<dbReference type="AlphaFoldDB" id="A0A381NSB4"/>
<accession>A0A381NSB4</accession>
<name>A0A381NSB4_9ZZZZ</name>
<gene>
    <name evidence="1" type="ORF">METZ01_LOCUS10335</name>
</gene>
<dbReference type="InterPro" id="IPR009959">
    <property type="entry name" value="Cyclase_SnoaL-like"/>
</dbReference>
<evidence type="ECO:0008006" key="2">
    <source>
        <dbReference type="Google" id="ProtNLM"/>
    </source>
</evidence>
<dbReference type="Gene3D" id="3.10.450.50">
    <property type="match status" value="1"/>
</dbReference>
<dbReference type="GO" id="GO:0030638">
    <property type="term" value="P:polyketide metabolic process"/>
    <property type="evidence" value="ECO:0007669"/>
    <property type="project" value="InterPro"/>
</dbReference>